<feature type="region of interest" description="Disordered" evidence="1">
    <location>
        <begin position="1"/>
        <end position="28"/>
    </location>
</feature>
<organism evidence="2 3">
    <name type="scientific">Actinorhabdospora filicis</name>
    <dbReference type="NCBI Taxonomy" id="1785913"/>
    <lineage>
        <taxon>Bacteria</taxon>
        <taxon>Bacillati</taxon>
        <taxon>Actinomycetota</taxon>
        <taxon>Actinomycetes</taxon>
        <taxon>Micromonosporales</taxon>
        <taxon>Micromonosporaceae</taxon>
        <taxon>Actinorhabdospora</taxon>
    </lineage>
</organism>
<dbReference type="EMBL" id="BSTX01000004">
    <property type="protein sequence ID" value="GLZ80754.1"/>
    <property type="molecule type" value="Genomic_DNA"/>
</dbReference>
<dbReference type="AlphaFoldDB" id="A0A9W6SRQ1"/>
<dbReference type="RefSeq" id="WP_285665996.1">
    <property type="nucleotide sequence ID" value="NZ_BSTX01000004.1"/>
</dbReference>
<accession>A0A9W6SRQ1</accession>
<evidence type="ECO:0000313" key="2">
    <source>
        <dbReference type="EMBL" id="GLZ80754.1"/>
    </source>
</evidence>
<evidence type="ECO:0000256" key="1">
    <source>
        <dbReference type="SAM" id="MobiDB-lite"/>
    </source>
</evidence>
<comment type="caution">
    <text evidence="2">The sequence shown here is derived from an EMBL/GenBank/DDBJ whole genome shotgun (WGS) entry which is preliminary data.</text>
</comment>
<protein>
    <submittedName>
        <fullName evidence="2">Uncharacterized protein</fullName>
    </submittedName>
</protein>
<keyword evidence="3" id="KW-1185">Reference proteome</keyword>
<name>A0A9W6SRQ1_9ACTN</name>
<gene>
    <name evidence="2" type="ORF">Afil01_55610</name>
</gene>
<reference evidence="2" key="1">
    <citation type="submission" date="2023-03" db="EMBL/GenBank/DDBJ databases">
        <title>Actinorhabdospora filicis NBRC 111898.</title>
        <authorList>
            <person name="Ichikawa N."/>
            <person name="Sato H."/>
            <person name="Tonouchi N."/>
        </authorList>
    </citation>
    <scope>NUCLEOTIDE SEQUENCE</scope>
    <source>
        <strain evidence="2">NBRC 111898</strain>
    </source>
</reference>
<proteinExistence type="predicted"/>
<evidence type="ECO:0000313" key="3">
    <source>
        <dbReference type="Proteomes" id="UP001165079"/>
    </source>
</evidence>
<sequence length="124" mass="14442">MPADVPVTRETIRRSLRPMSDPRPMPLTPERVWSDEEWARIRLGLAARDMDDRWDVLTEDRVVHMHRSWTGYEIFAAVFAPAEGGWRITDALVEHGPERFRSGGDAEDRRLLEAVLDIVLRHER</sequence>
<dbReference type="Proteomes" id="UP001165079">
    <property type="component" value="Unassembled WGS sequence"/>
</dbReference>